<evidence type="ECO:0000313" key="2">
    <source>
        <dbReference type="EMBL" id="KAJ7630677.1"/>
    </source>
</evidence>
<accession>A0AAD7BUB8</accession>
<comment type="caution">
    <text evidence="2">The sequence shown here is derived from an EMBL/GenBank/DDBJ whole genome shotgun (WGS) entry which is preliminary data.</text>
</comment>
<gene>
    <name evidence="2" type="ORF">FB45DRAFT_1027873</name>
</gene>
<feature type="region of interest" description="Disordered" evidence="1">
    <location>
        <begin position="1"/>
        <end position="27"/>
    </location>
</feature>
<proteinExistence type="predicted"/>
<dbReference type="Proteomes" id="UP001221142">
    <property type="component" value="Unassembled WGS sequence"/>
</dbReference>
<name>A0AAD7BUB8_9AGAR</name>
<evidence type="ECO:0000313" key="3">
    <source>
        <dbReference type="Proteomes" id="UP001221142"/>
    </source>
</evidence>
<feature type="compositionally biased region" description="Low complexity" evidence="1">
    <location>
        <begin position="1"/>
        <end position="19"/>
    </location>
</feature>
<reference evidence="2" key="1">
    <citation type="submission" date="2023-03" db="EMBL/GenBank/DDBJ databases">
        <title>Massive genome expansion in bonnet fungi (Mycena s.s.) driven by repeated elements and novel gene families across ecological guilds.</title>
        <authorList>
            <consortium name="Lawrence Berkeley National Laboratory"/>
            <person name="Harder C.B."/>
            <person name="Miyauchi S."/>
            <person name="Viragh M."/>
            <person name="Kuo A."/>
            <person name="Thoen E."/>
            <person name="Andreopoulos B."/>
            <person name="Lu D."/>
            <person name="Skrede I."/>
            <person name="Drula E."/>
            <person name="Henrissat B."/>
            <person name="Morin E."/>
            <person name="Kohler A."/>
            <person name="Barry K."/>
            <person name="LaButti K."/>
            <person name="Morin E."/>
            <person name="Salamov A."/>
            <person name="Lipzen A."/>
            <person name="Mereny Z."/>
            <person name="Hegedus B."/>
            <person name="Baldrian P."/>
            <person name="Stursova M."/>
            <person name="Weitz H."/>
            <person name="Taylor A."/>
            <person name="Grigoriev I.V."/>
            <person name="Nagy L.G."/>
            <person name="Martin F."/>
            <person name="Kauserud H."/>
        </authorList>
    </citation>
    <scope>NUCLEOTIDE SEQUENCE</scope>
    <source>
        <strain evidence="2">9284</strain>
    </source>
</reference>
<dbReference type="EMBL" id="JARKIF010000009">
    <property type="protein sequence ID" value="KAJ7630677.1"/>
    <property type="molecule type" value="Genomic_DNA"/>
</dbReference>
<keyword evidence="3" id="KW-1185">Reference proteome</keyword>
<organism evidence="2 3">
    <name type="scientific">Roridomyces roridus</name>
    <dbReference type="NCBI Taxonomy" id="1738132"/>
    <lineage>
        <taxon>Eukaryota</taxon>
        <taxon>Fungi</taxon>
        <taxon>Dikarya</taxon>
        <taxon>Basidiomycota</taxon>
        <taxon>Agaricomycotina</taxon>
        <taxon>Agaricomycetes</taxon>
        <taxon>Agaricomycetidae</taxon>
        <taxon>Agaricales</taxon>
        <taxon>Marasmiineae</taxon>
        <taxon>Mycenaceae</taxon>
        <taxon>Roridomyces</taxon>
    </lineage>
</organism>
<protein>
    <submittedName>
        <fullName evidence="2">Uncharacterized protein</fullName>
    </submittedName>
</protein>
<evidence type="ECO:0000256" key="1">
    <source>
        <dbReference type="SAM" id="MobiDB-lite"/>
    </source>
</evidence>
<sequence>MSSSPSRPQSQSSPTCTPSAAQPPSTALSRPLAELVGASFAPFDTDTVVLPITQENNRDVDFQRVWLHLLRQLAVERFLDAALEAHAWASARAFHETQVATETFEKQIVEIQATEHDQGMFAPSFFGRRIFCAVTLPVSRCFPHACLPLPQKKRANGWLNS</sequence>
<dbReference type="AlphaFoldDB" id="A0AAD7BUB8"/>